<dbReference type="InterPro" id="IPR012349">
    <property type="entry name" value="Split_barrel_FMN-bd"/>
</dbReference>
<dbReference type="InterPro" id="IPR011576">
    <property type="entry name" value="Pyridox_Oxase_N"/>
</dbReference>
<feature type="domain" description="Pyridoxamine 5'-phosphate oxidase N-terminal" evidence="2">
    <location>
        <begin position="6"/>
        <end position="135"/>
    </location>
</feature>
<proteinExistence type="predicted"/>
<dbReference type="Proteomes" id="UP000572051">
    <property type="component" value="Unassembled WGS sequence"/>
</dbReference>
<dbReference type="Gene3D" id="2.30.110.10">
    <property type="entry name" value="Electron Transport, Fmn-binding Protein, Chain A"/>
    <property type="match status" value="1"/>
</dbReference>
<dbReference type="SUPFAM" id="SSF50475">
    <property type="entry name" value="FMN-binding split barrel"/>
    <property type="match status" value="1"/>
</dbReference>
<dbReference type="GO" id="GO:0070967">
    <property type="term" value="F:coenzyme F420 binding"/>
    <property type="evidence" value="ECO:0007669"/>
    <property type="project" value="TreeGrafter"/>
</dbReference>
<dbReference type="NCBIfam" id="TIGR03668">
    <property type="entry name" value="Rv0121_F420"/>
    <property type="match status" value="1"/>
</dbReference>
<sequence>MRWNVERARERFAASSVARLATVDAIGRPHLVPVTFAAHADTVAIAVDDKPKRSRALRRLRNIAENPRVSLLTDEYSDDWERLWWARADGFARVEHEGAAWSDARARLVARYAQYAEAPPDGAIILVTVVHWSGWSFR</sequence>
<evidence type="ECO:0000313" key="4">
    <source>
        <dbReference type="Proteomes" id="UP000572051"/>
    </source>
</evidence>
<dbReference type="InterPro" id="IPR052019">
    <property type="entry name" value="F420H2_bilvrd_red/Heme_oxyg"/>
</dbReference>
<dbReference type="GO" id="GO:0016627">
    <property type="term" value="F:oxidoreductase activity, acting on the CH-CH group of donors"/>
    <property type="evidence" value="ECO:0007669"/>
    <property type="project" value="TreeGrafter"/>
</dbReference>
<evidence type="ECO:0000259" key="2">
    <source>
        <dbReference type="Pfam" id="PF01243"/>
    </source>
</evidence>
<evidence type="ECO:0000313" key="3">
    <source>
        <dbReference type="EMBL" id="NYJ35857.1"/>
    </source>
</evidence>
<keyword evidence="1" id="KW-0560">Oxidoreductase</keyword>
<dbReference type="EMBL" id="JACCFS010000001">
    <property type="protein sequence ID" value="NYJ35857.1"/>
    <property type="molecule type" value="Genomic_DNA"/>
</dbReference>
<dbReference type="RefSeq" id="WP_179825329.1">
    <property type="nucleotide sequence ID" value="NZ_JACCFS010000001.1"/>
</dbReference>
<organism evidence="3 4">
    <name type="scientific">Nocardiopsis aegyptia</name>
    <dbReference type="NCBI Taxonomy" id="220378"/>
    <lineage>
        <taxon>Bacteria</taxon>
        <taxon>Bacillati</taxon>
        <taxon>Actinomycetota</taxon>
        <taxon>Actinomycetes</taxon>
        <taxon>Streptosporangiales</taxon>
        <taxon>Nocardiopsidaceae</taxon>
        <taxon>Nocardiopsis</taxon>
    </lineage>
</organism>
<keyword evidence="4" id="KW-1185">Reference proteome</keyword>
<dbReference type="AlphaFoldDB" id="A0A7Z0EPF4"/>
<accession>A0A7Z0EPF4</accession>
<dbReference type="GO" id="GO:0005829">
    <property type="term" value="C:cytosol"/>
    <property type="evidence" value="ECO:0007669"/>
    <property type="project" value="TreeGrafter"/>
</dbReference>
<gene>
    <name evidence="3" type="ORF">HNR10_003738</name>
</gene>
<protein>
    <submittedName>
        <fullName evidence="3">PPOX class probable F420-dependent enzyme</fullName>
    </submittedName>
</protein>
<dbReference type="InterPro" id="IPR019967">
    <property type="entry name" value="F420-dep_enz_PPOX_Rv0121"/>
</dbReference>
<comment type="caution">
    <text evidence="3">The sequence shown here is derived from an EMBL/GenBank/DDBJ whole genome shotgun (WGS) entry which is preliminary data.</text>
</comment>
<dbReference type="Pfam" id="PF01243">
    <property type="entry name" value="PNPOx_N"/>
    <property type="match status" value="1"/>
</dbReference>
<dbReference type="PANTHER" id="PTHR35176:SF2">
    <property type="entry name" value="F420H(2)-DEPENDENT REDUCTASE RV1155"/>
    <property type="match status" value="1"/>
</dbReference>
<dbReference type="PANTHER" id="PTHR35176">
    <property type="entry name" value="HEME OXYGENASE HI_0854-RELATED"/>
    <property type="match status" value="1"/>
</dbReference>
<evidence type="ECO:0000256" key="1">
    <source>
        <dbReference type="ARBA" id="ARBA00023002"/>
    </source>
</evidence>
<reference evidence="3 4" key="1">
    <citation type="submission" date="2020-07" db="EMBL/GenBank/DDBJ databases">
        <title>Sequencing the genomes of 1000 actinobacteria strains.</title>
        <authorList>
            <person name="Klenk H.-P."/>
        </authorList>
    </citation>
    <scope>NUCLEOTIDE SEQUENCE [LARGE SCALE GENOMIC DNA]</scope>
    <source>
        <strain evidence="3 4">DSM 44442</strain>
    </source>
</reference>
<name>A0A7Z0EPF4_9ACTN</name>